<evidence type="ECO:0000313" key="2">
    <source>
        <dbReference type="EMBL" id="BAT13632.1"/>
    </source>
</evidence>
<accession>A0A0P0Y235</accession>
<reference evidence="2 3" key="3">
    <citation type="journal article" date="2013" name="Rice">
        <title>Improvement of the Oryza sativa Nipponbare reference genome using next generation sequence and optical map data.</title>
        <authorList>
            <person name="Kawahara Y."/>
            <person name="de la Bastide M."/>
            <person name="Hamilton J.P."/>
            <person name="Kanamori H."/>
            <person name="McCombie W.R."/>
            <person name="Ouyang S."/>
            <person name="Schwartz D.C."/>
            <person name="Tanaka T."/>
            <person name="Wu J."/>
            <person name="Zhou S."/>
            <person name="Childs K.L."/>
            <person name="Davidson R.M."/>
            <person name="Lin H."/>
            <person name="Quesada-Ocampo L."/>
            <person name="Vaillancourt B."/>
            <person name="Sakai H."/>
            <person name="Lee S.S."/>
            <person name="Kim J."/>
            <person name="Numa H."/>
            <person name="Itoh T."/>
            <person name="Buell C.R."/>
            <person name="Matsumoto T."/>
        </authorList>
    </citation>
    <scope>NUCLEOTIDE SEQUENCE [LARGE SCALE GENOMIC DNA]</scope>
    <source>
        <strain evidence="3">cv. Nipponbare</strain>
    </source>
</reference>
<protein>
    <submittedName>
        <fullName evidence="2">Os11g0291201 protein</fullName>
    </submittedName>
</protein>
<dbReference type="PaxDb" id="39947-A0A0P0Y235"/>
<feature type="region of interest" description="Disordered" evidence="1">
    <location>
        <begin position="58"/>
        <end position="91"/>
    </location>
</feature>
<dbReference type="AlphaFoldDB" id="A0A0P0Y235"/>
<keyword evidence="3" id="KW-1185">Reference proteome</keyword>
<dbReference type="Proteomes" id="UP000059680">
    <property type="component" value="Chromosome 11"/>
</dbReference>
<dbReference type="Gramene" id="Os11t0291201-00">
    <property type="protein sequence ID" value="Os11t0291201-00"/>
    <property type="gene ID" value="Os11g0291201"/>
</dbReference>
<organism evidence="2 3">
    <name type="scientific">Oryza sativa subsp. japonica</name>
    <name type="common">Rice</name>
    <dbReference type="NCBI Taxonomy" id="39947"/>
    <lineage>
        <taxon>Eukaryota</taxon>
        <taxon>Viridiplantae</taxon>
        <taxon>Streptophyta</taxon>
        <taxon>Embryophyta</taxon>
        <taxon>Tracheophyta</taxon>
        <taxon>Spermatophyta</taxon>
        <taxon>Magnoliopsida</taxon>
        <taxon>Liliopsida</taxon>
        <taxon>Poales</taxon>
        <taxon>Poaceae</taxon>
        <taxon>BOP clade</taxon>
        <taxon>Oryzoideae</taxon>
        <taxon>Oryzeae</taxon>
        <taxon>Oryzinae</taxon>
        <taxon>Oryza</taxon>
        <taxon>Oryza sativa</taxon>
    </lineage>
</organism>
<evidence type="ECO:0000313" key="3">
    <source>
        <dbReference type="Proteomes" id="UP000059680"/>
    </source>
</evidence>
<dbReference type="EMBL" id="AP014967">
    <property type="protein sequence ID" value="BAT13632.1"/>
    <property type="molecule type" value="Genomic_DNA"/>
</dbReference>
<dbReference type="InParanoid" id="A0A0P0Y235"/>
<reference evidence="3" key="1">
    <citation type="journal article" date="2005" name="Nature">
        <title>The map-based sequence of the rice genome.</title>
        <authorList>
            <consortium name="International rice genome sequencing project (IRGSP)"/>
            <person name="Matsumoto T."/>
            <person name="Wu J."/>
            <person name="Kanamori H."/>
            <person name="Katayose Y."/>
            <person name="Fujisawa M."/>
            <person name="Namiki N."/>
            <person name="Mizuno H."/>
            <person name="Yamamoto K."/>
            <person name="Antonio B.A."/>
            <person name="Baba T."/>
            <person name="Sakata K."/>
            <person name="Nagamura Y."/>
            <person name="Aoki H."/>
            <person name="Arikawa K."/>
            <person name="Arita K."/>
            <person name="Bito T."/>
            <person name="Chiden Y."/>
            <person name="Fujitsuka N."/>
            <person name="Fukunaka R."/>
            <person name="Hamada M."/>
            <person name="Harada C."/>
            <person name="Hayashi A."/>
            <person name="Hijishita S."/>
            <person name="Honda M."/>
            <person name="Hosokawa S."/>
            <person name="Ichikawa Y."/>
            <person name="Idonuma A."/>
            <person name="Iijima M."/>
            <person name="Ikeda M."/>
            <person name="Ikeno M."/>
            <person name="Ito K."/>
            <person name="Ito S."/>
            <person name="Ito T."/>
            <person name="Ito Y."/>
            <person name="Ito Y."/>
            <person name="Iwabuchi A."/>
            <person name="Kamiya K."/>
            <person name="Karasawa W."/>
            <person name="Kurita K."/>
            <person name="Katagiri S."/>
            <person name="Kikuta A."/>
            <person name="Kobayashi H."/>
            <person name="Kobayashi N."/>
            <person name="Machita K."/>
            <person name="Maehara T."/>
            <person name="Masukawa M."/>
            <person name="Mizubayashi T."/>
            <person name="Mukai Y."/>
            <person name="Nagasaki H."/>
            <person name="Nagata Y."/>
            <person name="Naito S."/>
            <person name="Nakashima M."/>
            <person name="Nakama Y."/>
            <person name="Nakamichi Y."/>
            <person name="Nakamura M."/>
            <person name="Meguro A."/>
            <person name="Negishi M."/>
            <person name="Ohta I."/>
            <person name="Ohta T."/>
            <person name="Okamoto M."/>
            <person name="Ono N."/>
            <person name="Saji S."/>
            <person name="Sakaguchi M."/>
            <person name="Sakai K."/>
            <person name="Shibata M."/>
            <person name="Shimokawa T."/>
            <person name="Song J."/>
            <person name="Takazaki Y."/>
            <person name="Terasawa K."/>
            <person name="Tsugane M."/>
            <person name="Tsuji K."/>
            <person name="Ueda S."/>
            <person name="Waki K."/>
            <person name="Yamagata H."/>
            <person name="Yamamoto M."/>
            <person name="Yamamoto S."/>
            <person name="Yamane H."/>
            <person name="Yoshiki S."/>
            <person name="Yoshihara R."/>
            <person name="Yukawa K."/>
            <person name="Zhong H."/>
            <person name="Yano M."/>
            <person name="Yuan Q."/>
            <person name="Ouyang S."/>
            <person name="Liu J."/>
            <person name="Jones K.M."/>
            <person name="Gansberger K."/>
            <person name="Moffat K."/>
            <person name="Hill J."/>
            <person name="Bera J."/>
            <person name="Fadrosh D."/>
            <person name="Jin S."/>
            <person name="Johri S."/>
            <person name="Kim M."/>
            <person name="Overton L."/>
            <person name="Reardon M."/>
            <person name="Tsitrin T."/>
            <person name="Vuong H."/>
            <person name="Weaver B."/>
            <person name="Ciecko A."/>
            <person name="Tallon L."/>
            <person name="Jackson J."/>
            <person name="Pai G."/>
            <person name="Aken S.V."/>
            <person name="Utterback T."/>
            <person name="Reidmuller S."/>
            <person name="Feldblyum T."/>
            <person name="Hsiao J."/>
            <person name="Zismann V."/>
            <person name="Iobst S."/>
            <person name="de Vazeille A.R."/>
            <person name="Buell C.R."/>
            <person name="Ying K."/>
            <person name="Li Y."/>
            <person name="Lu T."/>
            <person name="Huang Y."/>
            <person name="Zhao Q."/>
            <person name="Feng Q."/>
            <person name="Zhang L."/>
            <person name="Zhu J."/>
            <person name="Weng Q."/>
            <person name="Mu J."/>
            <person name="Lu Y."/>
            <person name="Fan D."/>
            <person name="Liu Y."/>
            <person name="Guan J."/>
            <person name="Zhang Y."/>
            <person name="Yu S."/>
            <person name="Liu X."/>
            <person name="Zhang Y."/>
            <person name="Hong G."/>
            <person name="Han B."/>
            <person name="Choisne N."/>
            <person name="Demange N."/>
            <person name="Orjeda G."/>
            <person name="Samain S."/>
            <person name="Cattolico L."/>
            <person name="Pelletier E."/>
            <person name="Couloux A."/>
            <person name="Segurens B."/>
            <person name="Wincker P."/>
            <person name="D'Hont A."/>
            <person name="Scarpelli C."/>
            <person name="Weissenbach J."/>
            <person name="Salanoubat M."/>
            <person name="Quetier F."/>
            <person name="Yu Y."/>
            <person name="Kim H.R."/>
            <person name="Rambo T."/>
            <person name="Currie J."/>
            <person name="Collura K."/>
            <person name="Luo M."/>
            <person name="Yang T."/>
            <person name="Ammiraju J.S.S."/>
            <person name="Engler F."/>
            <person name="Soderlund C."/>
            <person name="Wing R.A."/>
            <person name="Palmer L.E."/>
            <person name="de la Bastide M."/>
            <person name="Spiegel L."/>
            <person name="Nascimento L."/>
            <person name="Zutavern T."/>
            <person name="O'Shaughnessy A."/>
            <person name="Dike S."/>
            <person name="Dedhia N."/>
            <person name="Preston R."/>
            <person name="Balija V."/>
            <person name="McCombie W.R."/>
            <person name="Chow T."/>
            <person name="Chen H."/>
            <person name="Chung M."/>
            <person name="Chen C."/>
            <person name="Shaw J."/>
            <person name="Wu H."/>
            <person name="Hsiao K."/>
            <person name="Chao Y."/>
            <person name="Chu M."/>
            <person name="Cheng C."/>
            <person name="Hour A."/>
            <person name="Lee P."/>
            <person name="Lin S."/>
            <person name="Lin Y."/>
            <person name="Liou J."/>
            <person name="Liu S."/>
            <person name="Hsing Y."/>
            <person name="Raghuvanshi S."/>
            <person name="Mohanty A."/>
            <person name="Bharti A.K."/>
            <person name="Gaur A."/>
            <person name="Gupta V."/>
            <person name="Kumar D."/>
            <person name="Ravi V."/>
            <person name="Vij S."/>
            <person name="Kapur A."/>
            <person name="Khurana P."/>
            <person name="Khurana P."/>
            <person name="Khurana J.P."/>
            <person name="Tyagi A.K."/>
            <person name="Gaikwad K."/>
            <person name="Singh A."/>
            <person name="Dalal V."/>
            <person name="Srivastava S."/>
            <person name="Dixit A."/>
            <person name="Pal A.K."/>
            <person name="Ghazi I.A."/>
            <person name="Yadav M."/>
            <person name="Pandit A."/>
            <person name="Bhargava A."/>
            <person name="Sureshbabu K."/>
            <person name="Batra K."/>
            <person name="Sharma T.R."/>
            <person name="Mohapatra T."/>
            <person name="Singh N.K."/>
            <person name="Messing J."/>
            <person name="Nelson A.B."/>
            <person name="Fuks G."/>
            <person name="Kavchok S."/>
            <person name="Keizer G."/>
            <person name="Linton E."/>
            <person name="Llaca V."/>
            <person name="Song R."/>
            <person name="Tanyolac B."/>
            <person name="Young S."/>
            <person name="Ho-Il K."/>
            <person name="Hahn J.H."/>
            <person name="Sangsakoo G."/>
            <person name="Vanavichit A."/>
            <person name="de Mattos Luiz.A.T."/>
            <person name="Zimmer P.D."/>
            <person name="Malone G."/>
            <person name="Dellagostin O."/>
            <person name="de Oliveira A.C."/>
            <person name="Bevan M."/>
            <person name="Bancroft I."/>
            <person name="Minx P."/>
            <person name="Cordum H."/>
            <person name="Wilson R."/>
            <person name="Cheng Z."/>
            <person name="Jin W."/>
            <person name="Jiang J."/>
            <person name="Leong S.A."/>
            <person name="Iwama H."/>
            <person name="Gojobori T."/>
            <person name="Itoh T."/>
            <person name="Niimura Y."/>
            <person name="Fujii Y."/>
            <person name="Habara T."/>
            <person name="Sakai H."/>
            <person name="Sato Y."/>
            <person name="Wilson G."/>
            <person name="Kumar K."/>
            <person name="McCouch S."/>
            <person name="Juretic N."/>
            <person name="Hoen D."/>
            <person name="Wright S."/>
            <person name="Bruskiewich R."/>
            <person name="Bureau T."/>
            <person name="Miyao A."/>
            <person name="Hirochika H."/>
            <person name="Nishikawa T."/>
            <person name="Kadowaki K."/>
            <person name="Sugiura M."/>
            <person name="Burr B."/>
            <person name="Sasaki T."/>
        </authorList>
    </citation>
    <scope>NUCLEOTIDE SEQUENCE [LARGE SCALE GENOMIC DNA]</scope>
    <source>
        <strain evidence="3">cv. Nipponbare</strain>
    </source>
</reference>
<proteinExistence type="predicted"/>
<gene>
    <name evidence="2" type="ordered locus">Os11g0291201</name>
    <name evidence="2" type="ORF">OSNPB_110291201</name>
</gene>
<name>A0A0P0Y235_ORYSJ</name>
<sequence>MFTLGDQMVSPLACPRLYSARASAPTASPTRRHSPASNAAAVRITCGKLVTARTVPLKRMPRPQMERPWSPSDHHSYAGTPSRATPAARSPSWDTFSASVRFATRSAARCSAVSHASQNRCGCCCWPCAASDDDGGGGGPHEYGGSSAMATRGYTGRISRRSTRATAMAAAMRKAAAMSMK</sequence>
<evidence type="ECO:0000256" key="1">
    <source>
        <dbReference type="SAM" id="MobiDB-lite"/>
    </source>
</evidence>
<reference evidence="2 3" key="2">
    <citation type="journal article" date="2013" name="Plant Cell Physiol.">
        <title>Rice Annotation Project Database (RAP-DB): an integrative and interactive database for rice genomics.</title>
        <authorList>
            <person name="Sakai H."/>
            <person name="Lee S.S."/>
            <person name="Tanaka T."/>
            <person name="Numa H."/>
            <person name="Kim J."/>
            <person name="Kawahara Y."/>
            <person name="Wakimoto H."/>
            <person name="Yang C.C."/>
            <person name="Iwamoto M."/>
            <person name="Abe T."/>
            <person name="Yamada Y."/>
            <person name="Muto A."/>
            <person name="Inokuchi H."/>
            <person name="Ikemura T."/>
            <person name="Matsumoto T."/>
            <person name="Sasaki T."/>
            <person name="Itoh T."/>
        </authorList>
    </citation>
    <scope>NUCLEOTIDE SEQUENCE [LARGE SCALE GENOMIC DNA]</scope>
    <source>
        <strain evidence="3">cv. Nipponbare</strain>
    </source>
</reference>